<reference evidence="1" key="1">
    <citation type="submission" date="2019-05" db="EMBL/GenBank/DDBJ databases">
        <title>Another draft genome of Portunus trituberculatus and its Hox gene families provides insights of decapod evolution.</title>
        <authorList>
            <person name="Jeong J.-H."/>
            <person name="Song I."/>
            <person name="Kim S."/>
            <person name="Choi T."/>
            <person name="Kim D."/>
            <person name="Ryu S."/>
            <person name="Kim W."/>
        </authorList>
    </citation>
    <scope>NUCLEOTIDE SEQUENCE [LARGE SCALE GENOMIC DNA]</scope>
    <source>
        <tissue evidence="1">Muscle</tissue>
    </source>
</reference>
<protein>
    <submittedName>
        <fullName evidence="1">Uncharacterized protein</fullName>
    </submittedName>
</protein>
<proteinExistence type="predicted"/>
<accession>A0A5B7DYR3</accession>
<organism evidence="1 2">
    <name type="scientific">Portunus trituberculatus</name>
    <name type="common">Swimming crab</name>
    <name type="synonym">Neptunus trituberculatus</name>
    <dbReference type="NCBI Taxonomy" id="210409"/>
    <lineage>
        <taxon>Eukaryota</taxon>
        <taxon>Metazoa</taxon>
        <taxon>Ecdysozoa</taxon>
        <taxon>Arthropoda</taxon>
        <taxon>Crustacea</taxon>
        <taxon>Multicrustacea</taxon>
        <taxon>Malacostraca</taxon>
        <taxon>Eumalacostraca</taxon>
        <taxon>Eucarida</taxon>
        <taxon>Decapoda</taxon>
        <taxon>Pleocyemata</taxon>
        <taxon>Brachyura</taxon>
        <taxon>Eubrachyura</taxon>
        <taxon>Portunoidea</taxon>
        <taxon>Portunidae</taxon>
        <taxon>Portuninae</taxon>
        <taxon>Portunus</taxon>
    </lineage>
</organism>
<gene>
    <name evidence="1" type="ORF">E2C01_019929</name>
</gene>
<sequence length="112" mass="12009">MSTGGKEVPRSSPRLALSLAKGHDHCHGTGSIATTKAALNSRRGNHMTDSSLSLATEGGEAPSLSYRQITDFNPILVTCICINVKFNSILRCNFCIHQFIAGNDVFCIIVMA</sequence>
<dbReference type="AlphaFoldDB" id="A0A5B7DYR3"/>
<evidence type="ECO:0000313" key="1">
    <source>
        <dbReference type="EMBL" id="MPC26781.1"/>
    </source>
</evidence>
<name>A0A5B7DYR3_PORTR</name>
<dbReference type="Proteomes" id="UP000324222">
    <property type="component" value="Unassembled WGS sequence"/>
</dbReference>
<dbReference type="EMBL" id="VSRR010001650">
    <property type="protein sequence ID" value="MPC26781.1"/>
    <property type="molecule type" value="Genomic_DNA"/>
</dbReference>
<evidence type="ECO:0000313" key="2">
    <source>
        <dbReference type="Proteomes" id="UP000324222"/>
    </source>
</evidence>
<keyword evidence="2" id="KW-1185">Reference proteome</keyword>
<comment type="caution">
    <text evidence="1">The sequence shown here is derived from an EMBL/GenBank/DDBJ whole genome shotgun (WGS) entry which is preliminary data.</text>
</comment>